<dbReference type="CDD" id="cd09077">
    <property type="entry name" value="R1-I-EN"/>
    <property type="match status" value="1"/>
</dbReference>
<dbReference type="InterPro" id="IPR005135">
    <property type="entry name" value="Endo/exonuclease/phosphatase"/>
</dbReference>
<dbReference type="Proteomes" id="UP001497644">
    <property type="component" value="Chromosome 3"/>
</dbReference>
<evidence type="ECO:0000313" key="3">
    <source>
        <dbReference type="EMBL" id="CAL1681167.1"/>
    </source>
</evidence>
<name>A0AAV2NLN4_9HYME</name>
<reference evidence="3" key="1">
    <citation type="submission" date="2024-04" db="EMBL/GenBank/DDBJ databases">
        <authorList>
            <consortium name="Molecular Ecology Group"/>
        </authorList>
    </citation>
    <scope>NUCLEOTIDE SEQUENCE</scope>
</reference>
<gene>
    <name evidence="3" type="ORF">LPLAT_LOCUS7289</name>
</gene>
<protein>
    <recommendedName>
        <fullName evidence="2">Endonuclease/exonuclease/phosphatase domain-containing protein</fullName>
    </recommendedName>
</protein>
<dbReference type="Gene3D" id="3.60.10.10">
    <property type="entry name" value="Endonuclease/exonuclease/phosphatase"/>
    <property type="match status" value="1"/>
</dbReference>
<evidence type="ECO:0000256" key="1">
    <source>
        <dbReference type="SAM" id="MobiDB-lite"/>
    </source>
</evidence>
<evidence type="ECO:0000259" key="2">
    <source>
        <dbReference type="Pfam" id="PF14529"/>
    </source>
</evidence>
<feature type="region of interest" description="Disordered" evidence="1">
    <location>
        <begin position="325"/>
        <end position="348"/>
    </location>
</feature>
<dbReference type="GO" id="GO:0003824">
    <property type="term" value="F:catalytic activity"/>
    <property type="evidence" value="ECO:0007669"/>
    <property type="project" value="InterPro"/>
</dbReference>
<keyword evidence="4" id="KW-1185">Reference proteome</keyword>
<dbReference type="PANTHER" id="PTHR33273:SF4">
    <property type="entry name" value="ENDONUCLEASE_EXONUCLEASE_PHOSPHATASE DOMAIN-CONTAINING PROTEIN"/>
    <property type="match status" value="1"/>
</dbReference>
<dbReference type="SUPFAM" id="SSF56219">
    <property type="entry name" value="DNase I-like"/>
    <property type="match status" value="1"/>
</dbReference>
<dbReference type="AlphaFoldDB" id="A0AAV2NLN4"/>
<evidence type="ECO:0000313" key="4">
    <source>
        <dbReference type="Proteomes" id="UP001497644"/>
    </source>
</evidence>
<dbReference type="InterPro" id="IPR036691">
    <property type="entry name" value="Endo/exonu/phosph_ase_sf"/>
</dbReference>
<accession>A0AAV2NLN4</accession>
<sequence length="348" mass="39444">MKVSLKIVQINLHRSAQATAVLQRRIIRERLDVALIQEPWTFRGRIRNLNVNRGRLIFCTSSDRPRAGILIKDETAIPLWEHCNADLAAIKVTIGEVGHSKELVMASVYMPYDSADPPPSQAVMKLVDYCRRKGWELILGCDANAHHTVWGSSGTNRRGRELLESLAGNNLDILNRGNTPTFTNSIREEVIDLTLGSLGIYDLASNWKVSDEPSLSDHKHITFTVGKGTPRREETFFRNPRCTEWSSYAADLGERLKTFPSPYGSPGEIDIATNMLRDAIIAAYEENCLLKRRSKSDGTWWNADLQKLRRRARCTLNRAKKIKSLEASEEAKAAQREYRKATKKARRQ</sequence>
<dbReference type="Pfam" id="PF14529">
    <property type="entry name" value="Exo_endo_phos_2"/>
    <property type="match status" value="1"/>
</dbReference>
<organism evidence="3 4">
    <name type="scientific">Lasius platythorax</name>
    <dbReference type="NCBI Taxonomy" id="488582"/>
    <lineage>
        <taxon>Eukaryota</taxon>
        <taxon>Metazoa</taxon>
        <taxon>Ecdysozoa</taxon>
        <taxon>Arthropoda</taxon>
        <taxon>Hexapoda</taxon>
        <taxon>Insecta</taxon>
        <taxon>Pterygota</taxon>
        <taxon>Neoptera</taxon>
        <taxon>Endopterygota</taxon>
        <taxon>Hymenoptera</taxon>
        <taxon>Apocrita</taxon>
        <taxon>Aculeata</taxon>
        <taxon>Formicoidea</taxon>
        <taxon>Formicidae</taxon>
        <taxon>Formicinae</taxon>
        <taxon>Lasius</taxon>
        <taxon>Lasius</taxon>
    </lineage>
</organism>
<proteinExistence type="predicted"/>
<dbReference type="PANTHER" id="PTHR33273">
    <property type="entry name" value="DOMAIN-CONTAINING PROTEIN, PUTATIVE-RELATED"/>
    <property type="match status" value="1"/>
</dbReference>
<feature type="compositionally biased region" description="Basic and acidic residues" evidence="1">
    <location>
        <begin position="325"/>
        <end position="340"/>
    </location>
</feature>
<feature type="domain" description="Endonuclease/exonuclease/phosphatase" evidence="2">
    <location>
        <begin position="104"/>
        <end position="221"/>
    </location>
</feature>
<dbReference type="EMBL" id="OZ034826">
    <property type="protein sequence ID" value="CAL1681167.1"/>
    <property type="molecule type" value="Genomic_DNA"/>
</dbReference>